<proteinExistence type="inferred from homology"/>
<gene>
    <name evidence="8" type="ORF">DAY19_11915</name>
</gene>
<keyword evidence="4 5" id="KW-0720">Serine protease</keyword>
<dbReference type="InterPro" id="IPR000209">
    <property type="entry name" value="Peptidase_S8/S53_dom"/>
</dbReference>
<feature type="active site" description="Charge relay system" evidence="5">
    <location>
        <position position="35"/>
    </location>
</feature>
<dbReference type="Proteomes" id="UP000443582">
    <property type="component" value="Unassembled WGS sequence"/>
</dbReference>
<comment type="caution">
    <text evidence="8">The sequence shown here is derived from an EMBL/GenBank/DDBJ whole genome shotgun (WGS) entry which is preliminary data.</text>
</comment>
<keyword evidence="6" id="KW-0472">Membrane</keyword>
<dbReference type="Pfam" id="PF00082">
    <property type="entry name" value="Peptidase_S8"/>
    <property type="match status" value="1"/>
</dbReference>
<protein>
    <recommendedName>
        <fullName evidence="7">Peptidase S8/S53 domain-containing protein</fullName>
    </recommendedName>
</protein>
<feature type="active site" description="Charge relay system" evidence="5">
    <location>
        <position position="352"/>
    </location>
</feature>
<dbReference type="Gene3D" id="3.40.50.200">
    <property type="entry name" value="Peptidase S8/S53 domain"/>
    <property type="match status" value="1"/>
</dbReference>
<dbReference type="PANTHER" id="PTHR43806">
    <property type="entry name" value="PEPTIDASE S8"/>
    <property type="match status" value="1"/>
</dbReference>
<evidence type="ECO:0000313" key="8">
    <source>
        <dbReference type="EMBL" id="RZF20685.1"/>
    </source>
</evidence>
<evidence type="ECO:0000256" key="2">
    <source>
        <dbReference type="ARBA" id="ARBA00022670"/>
    </source>
</evidence>
<keyword evidence="2 5" id="KW-0645">Protease</keyword>
<evidence type="ECO:0000256" key="5">
    <source>
        <dbReference type="PROSITE-ProRule" id="PRU01240"/>
    </source>
</evidence>
<dbReference type="PROSITE" id="PS51892">
    <property type="entry name" value="SUBTILASE"/>
    <property type="match status" value="1"/>
</dbReference>
<dbReference type="InterPro" id="IPR023828">
    <property type="entry name" value="Peptidase_S8_Ser-AS"/>
</dbReference>
<evidence type="ECO:0000256" key="6">
    <source>
        <dbReference type="SAM" id="Phobius"/>
    </source>
</evidence>
<feature type="active site" description="Charge relay system" evidence="5">
    <location>
        <position position="141"/>
    </location>
</feature>
<evidence type="ECO:0000256" key="3">
    <source>
        <dbReference type="ARBA" id="ARBA00022801"/>
    </source>
</evidence>
<dbReference type="PROSITE" id="PS00138">
    <property type="entry name" value="SUBTILASE_SER"/>
    <property type="match status" value="1"/>
</dbReference>
<dbReference type="InterPro" id="IPR015500">
    <property type="entry name" value="Peptidase_S8_subtilisin-rel"/>
</dbReference>
<dbReference type="InterPro" id="IPR036852">
    <property type="entry name" value="Peptidase_S8/S53_dom_sf"/>
</dbReference>
<feature type="transmembrane region" description="Helical" evidence="6">
    <location>
        <begin position="12"/>
        <end position="34"/>
    </location>
</feature>
<reference evidence="9" key="1">
    <citation type="journal article" date="2019" name="Int. J. Syst. Evol. Microbiol.">
        <title>Halobacteriovorax valvorus sp. nov., a novel prokaryotic predator isolated from coastal seawater of China.</title>
        <authorList>
            <person name="Chen M.-X."/>
        </authorList>
    </citation>
    <scope>NUCLEOTIDE SEQUENCE [LARGE SCALE GENOMIC DNA]</scope>
    <source>
        <strain evidence="9">BL9</strain>
    </source>
</reference>
<dbReference type="PANTHER" id="PTHR43806:SF11">
    <property type="entry name" value="CEREVISIN-RELATED"/>
    <property type="match status" value="1"/>
</dbReference>
<evidence type="ECO:0000259" key="7">
    <source>
        <dbReference type="Pfam" id="PF00082"/>
    </source>
</evidence>
<keyword evidence="3 5" id="KW-0378">Hydrolase</keyword>
<evidence type="ECO:0000313" key="9">
    <source>
        <dbReference type="Proteomes" id="UP000443582"/>
    </source>
</evidence>
<keyword evidence="9" id="KW-1185">Reference proteome</keyword>
<comment type="similarity">
    <text evidence="1 5">Belongs to the peptidase S8 family.</text>
</comment>
<keyword evidence="6" id="KW-0812">Transmembrane</keyword>
<evidence type="ECO:0000256" key="4">
    <source>
        <dbReference type="ARBA" id="ARBA00022825"/>
    </source>
</evidence>
<dbReference type="EMBL" id="QDKL01000003">
    <property type="protein sequence ID" value="RZF20685.1"/>
    <property type="molecule type" value="Genomic_DNA"/>
</dbReference>
<sequence>MQKYSMEEILKYLSKIMAAAIVTSQISAATIAIIDSGTDMQHDVIAPKAWINQLEIPGNQRDEDRNGYQDDVYGWNFAESNNQVIDYKYLGTLNDDMVKFFELQEKSMRGTITPEELDWMRSIIKNEDFIKRMTVYGNFMHGTHVAGISATKSDDAKILAVKLIPTEVKLPGQEIASLNQDKGIIDFLVKRAIDALAKAQTGTFNEIAYYVSDHGAKVANGSFGTGFPQAKMIVETVMKTVSKKEPNPETVEHYAKYFVNALVDNSQSMLKAAPNTLFVFAAGNDGLNNDEYPTSPTNIQGDNELSVAATIDYSSLAPFSNYGEKMVDVAAPGVGILSSAPGNKYIKVSGTSQAAPYVAGVAGKILDINPSLKPVDVKKIIMETVDTKSFLAGKVKTGGVVNSERAQRAAILSLDISLSKAIASAKEDVADMEVEVREKSRRAPIYIKGSVLPLPSNFVLK</sequence>
<dbReference type="PRINTS" id="PR00723">
    <property type="entry name" value="SUBTILISIN"/>
</dbReference>
<name>A0ABY0IDL0_9BACT</name>
<keyword evidence="6" id="KW-1133">Transmembrane helix</keyword>
<evidence type="ECO:0000256" key="1">
    <source>
        <dbReference type="ARBA" id="ARBA00011073"/>
    </source>
</evidence>
<accession>A0ABY0IDL0</accession>
<feature type="domain" description="Peptidase S8/S53" evidence="7">
    <location>
        <begin position="29"/>
        <end position="387"/>
    </location>
</feature>
<dbReference type="InterPro" id="IPR050131">
    <property type="entry name" value="Peptidase_S8_subtilisin-like"/>
</dbReference>
<organism evidence="8 9">
    <name type="scientific">Halobacteriovorax vibrionivorans</name>
    <dbReference type="NCBI Taxonomy" id="2152716"/>
    <lineage>
        <taxon>Bacteria</taxon>
        <taxon>Pseudomonadati</taxon>
        <taxon>Bdellovibrionota</taxon>
        <taxon>Bacteriovoracia</taxon>
        <taxon>Bacteriovoracales</taxon>
        <taxon>Halobacteriovoraceae</taxon>
        <taxon>Halobacteriovorax</taxon>
    </lineage>
</organism>
<dbReference type="SUPFAM" id="SSF52743">
    <property type="entry name" value="Subtilisin-like"/>
    <property type="match status" value="1"/>
</dbReference>